<dbReference type="InterPro" id="IPR048020">
    <property type="entry name" value="Transpos_IS3"/>
</dbReference>
<dbReference type="InterPro" id="IPR012337">
    <property type="entry name" value="RNaseH-like_sf"/>
</dbReference>
<evidence type="ECO:0000313" key="2">
    <source>
        <dbReference type="EMBL" id="SEA29434.1"/>
    </source>
</evidence>
<evidence type="ECO:0000259" key="1">
    <source>
        <dbReference type="PROSITE" id="PS50994"/>
    </source>
</evidence>
<dbReference type="SUPFAM" id="SSF53098">
    <property type="entry name" value="Ribonuclease H-like"/>
    <property type="match status" value="1"/>
</dbReference>
<dbReference type="PANTHER" id="PTHR47515:SF2">
    <property type="entry name" value="INTEGRASE CORE DOMAIN PROTEIN"/>
    <property type="match status" value="1"/>
</dbReference>
<reference evidence="2 3" key="1">
    <citation type="submission" date="2016-10" db="EMBL/GenBank/DDBJ databases">
        <authorList>
            <person name="de Groot N.N."/>
        </authorList>
    </citation>
    <scope>NUCLEOTIDE SEQUENCE [LARGE SCALE GENOMIC DNA]</scope>
    <source>
        <strain evidence="2 3">DSM 7343</strain>
    </source>
</reference>
<sequence length="263" mass="31571">MSVQRSCRCVGLSRAAYYRQPATKDRDVEVVDALNSVLDKHPRWGFWKCWKYLYKRHRWNHKRVYRIYCKLNLNQKRQAKKRLPKRVQQPLLVPLQPNQVWSADFMSDSLYAGRRFRTFNVIDDFNRELLHIEIDTSITGKRLIRVFERLRLERGLPEMLRTDNGPEFLSGEFIAWAEEHGMTIQYIQPGKPNQNAYIERFNKTYRNEVLDLYLFRNLNEVRETTYWWKIEYNEQRPHDSLGDLTPAEYLSKNAGNSTFQLST</sequence>
<dbReference type="STRING" id="37625.SAMN05660420_01750"/>
<dbReference type="NCBIfam" id="NF033516">
    <property type="entry name" value="transpos_IS3"/>
    <property type="match status" value="1"/>
</dbReference>
<dbReference type="InterPro" id="IPR001584">
    <property type="entry name" value="Integrase_cat-core"/>
</dbReference>
<dbReference type="Pfam" id="PF13683">
    <property type="entry name" value="rve_3"/>
    <property type="match status" value="1"/>
</dbReference>
<accession>A0A1H4A1V0</accession>
<organism evidence="2 3">
    <name type="scientific">Desulfuromusa kysingii</name>
    <dbReference type="NCBI Taxonomy" id="37625"/>
    <lineage>
        <taxon>Bacteria</taxon>
        <taxon>Pseudomonadati</taxon>
        <taxon>Thermodesulfobacteriota</taxon>
        <taxon>Desulfuromonadia</taxon>
        <taxon>Desulfuromonadales</taxon>
        <taxon>Geopsychrobacteraceae</taxon>
        <taxon>Desulfuromusa</taxon>
    </lineage>
</organism>
<dbReference type="PANTHER" id="PTHR47515">
    <property type="entry name" value="LOW CALCIUM RESPONSE LOCUS PROTEIN T"/>
    <property type="match status" value="1"/>
</dbReference>
<keyword evidence="3" id="KW-1185">Reference proteome</keyword>
<dbReference type="GO" id="GO:0015074">
    <property type="term" value="P:DNA integration"/>
    <property type="evidence" value="ECO:0007669"/>
    <property type="project" value="InterPro"/>
</dbReference>
<dbReference type="InterPro" id="IPR036397">
    <property type="entry name" value="RNaseH_sf"/>
</dbReference>
<proteinExistence type="predicted"/>
<dbReference type="EMBL" id="FNQN01000004">
    <property type="protein sequence ID" value="SEA29434.1"/>
    <property type="molecule type" value="Genomic_DNA"/>
</dbReference>
<dbReference type="Proteomes" id="UP000199409">
    <property type="component" value="Unassembled WGS sequence"/>
</dbReference>
<dbReference type="PROSITE" id="PS50994">
    <property type="entry name" value="INTEGRASE"/>
    <property type="match status" value="1"/>
</dbReference>
<evidence type="ECO:0000313" key="3">
    <source>
        <dbReference type="Proteomes" id="UP000199409"/>
    </source>
</evidence>
<gene>
    <name evidence="2" type="ORF">SAMN05660420_01750</name>
</gene>
<dbReference type="GO" id="GO:0003676">
    <property type="term" value="F:nucleic acid binding"/>
    <property type="evidence" value="ECO:0007669"/>
    <property type="project" value="InterPro"/>
</dbReference>
<dbReference type="AlphaFoldDB" id="A0A1H4A1V0"/>
<dbReference type="Pfam" id="PF13276">
    <property type="entry name" value="HTH_21"/>
    <property type="match status" value="1"/>
</dbReference>
<name>A0A1H4A1V0_9BACT</name>
<dbReference type="InterPro" id="IPR025948">
    <property type="entry name" value="HTH-like_dom"/>
</dbReference>
<feature type="domain" description="Integrase catalytic" evidence="1">
    <location>
        <begin position="93"/>
        <end position="254"/>
    </location>
</feature>
<dbReference type="Gene3D" id="3.30.420.10">
    <property type="entry name" value="Ribonuclease H-like superfamily/Ribonuclease H"/>
    <property type="match status" value="1"/>
</dbReference>
<protein>
    <submittedName>
        <fullName evidence="2">Putative transposase</fullName>
    </submittedName>
</protein>